<comment type="caution">
    <text evidence="1">The sequence shown here is derived from an EMBL/GenBank/DDBJ whole genome shotgun (WGS) entry which is preliminary data.</text>
</comment>
<proteinExistence type="predicted"/>
<dbReference type="EMBL" id="ASHM01079402">
    <property type="protein sequence ID" value="PNX58826.1"/>
    <property type="molecule type" value="Genomic_DNA"/>
</dbReference>
<organism evidence="1 2">
    <name type="scientific">Trifolium pratense</name>
    <name type="common">Red clover</name>
    <dbReference type="NCBI Taxonomy" id="57577"/>
    <lineage>
        <taxon>Eukaryota</taxon>
        <taxon>Viridiplantae</taxon>
        <taxon>Streptophyta</taxon>
        <taxon>Embryophyta</taxon>
        <taxon>Tracheophyta</taxon>
        <taxon>Spermatophyta</taxon>
        <taxon>Magnoliopsida</taxon>
        <taxon>eudicotyledons</taxon>
        <taxon>Gunneridae</taxon>
        <taxon>Pentapetalae</taxon>
        <taxon>rosids</taxon>
        <taxon>fabids</taxon>
        <taxon>Fabales</taxon>
        <taxon>Fabaceae</taxon>
        <taxon>Papilionoideae</taxon>
        <taxon>50 kb inversion clade</taxon>
        <taxon>NPAAA clade</taxon>
        <taxon>Hologalegina</taxon>
        <taxon>IRL clade</taxon>
        <taxon>Trifolieae</taxon>
        <taxon>Trifolium</taxon>
    </lineage>
</organism>
<dbReference type="Proteomes" id="UP000236291">
    <property type="component" value="Unassembled WGS sequence"/>
</dbReference>
<evidence type="ECO:0000313" key="1">
    <source>
        <dbReference type="EMBL" id="PNX58826.1"/>
    </source>
</evidence>
<name>A0A2K3JXV5_TRIPR</name>
<accession>A0A2K3JXV5</accession>
<protein>
    <submittedName>
        <fullName evidence="1">Uncharacterized protein</fullName>
    </submittedName>
</protein>
<sequence>MDRFRSVAACSIGNRLRYSTMLSNVQIRALLVRTEIVCATRNWSQLSKSAP</sequence>
<reference evidence="1 2" key="2">
    <citation type="journal article" date="2017" name="Front. Plant Sci.">
        <title>Gene Classification and Mining of Molecular Markers Useful in Red Clover (Trifolium pratense) Breeding.</title>
        <authorList>
            <person name="Istvanek J."/>
            <person name="Dluhosova J."/>
            <person name="Dluhos P."/>
            <person name="Patkova L."/>
            <person name="Nedelnik J."/>
            <person name="Repkova J."/>
        </authorList>
    </citation>
    <scope>NUCLEOTIDE SEQUENCE [LARGE SCALE GENOMIC DNA]</scope>
    <source>
        <strain evidence="2">cv. Tatra</strain>
        <tissue evidence="1">Young leaves</tissue>
    </source>
</reference>
<reference evidence="1 2" key="1">
    <citation type="journal article" date="2014" name="Am. J. Bot.">
        <title>Genome assembly and annotation for red clover (Trifolium pratense; Fabaceae).</title>
        <authorList>
            <person name="Istvanek J."/>
            <person name="Jaros M."/>
            <person name="Krenek A."/>
            <person name="Repkova J."/>
        </authorList>
    </citation>
    <scope>NUCLEOTIDE SEQUENCE [LARGE SCALE GENOMIC DNA]</scope>
    <source>
        <strain evidence="2">cv. Tatra</strain>
        <tissue evidence="1">Young leaves</tissue>
    </source>
</reference>
<dbReference type="AlphaFoldDB" id="A0A2K3JXV5"/>
<evidence type="ECO:0000313" key="2">
    <source>
        <dbReference type="Proteomes" id="UP000236291"/>
    </source>
</evidence>
<gene>
    <name evidence="1" type="ORF">L195_g051109</name>
</gene>
<feature type="non-terminal residue" evidence="1">
    <location>
        <position position="51"/>
    </location>
</feature>